<evidence type="ECO:0000313" key="2">
    <source>
        <dbReference type="EMBL" id="QNI31311.1"/>
    </source>
</evidence>
<dbReference type="RefSeq" id="WP_186741844.1">
    <property type="nucleotide sequence ID" value="NZ_CP060394.1"/>
</dbReference>
<feature type="chain" id="PRO_5029004065" description="Secreted protein" evidence="1">
    <location>
        <begin position="22"/>
        <end position="332"/>
    </location>
</feature>
<protein>
    <recommendedName>
        <fullName evidence="4">Secreted protein</fullName>
    </recommendedName>
</protein>
<organism evidence="2 3">
    <name type="scientific">Alloacidobacterium dinghuense</name>
    <dbReference type="NCBI Taxonomy" id="2763107"/>
    <lineage>
        <taxon>Bacteria</taxon>
        <taxon>Pseudomonadati</taxon>
        <taxon>Acidobacteriota</taxon>
        <taxon>Terriglobia</taxon>
        <taxon>Terriglobales</taxon>
        <taxon>Acidobacteriaceae</taxon>
        <taxon>Alloacidobacterium</taxon>
    </lineage>
</organism>
<reference evidence="2 3" key="1">
    <citation type="submission" date="2020-08" db="EMBL/GenBank/DDBJ databases">
        <title>Edaphobacter telluris sp. nov. and Acidobacterium dinghuensis sp. nov., two acidobacteria isolated from forest soil.</title>
        <authorList>
            <person name="Fu J."/>
            <person name="Qiu L."/>
        </authorList>
    </citation>
    <scope>NUCLEOTIDE SEQUENCE [LARGE SCALE GENOMIC DNA]</scope>
    <source>
        <strain evidence="2">4Y35</strain>
    </source>
</reference>
<name>A0A7G8BFJ1_9BACT</name>
<sequence>MNTPRTSVWLASIVLGTALMAAPAELAFGSTSASGAQEAASVNTHPIAGPNRPANVPDGYVITPFGYFHASCVRSLVKGERLMADGRLQHADGSIDEKAAVCSYPHYQRNGVSSAGNTSTSPEINGWVENANFTTGTPSKTYGSLVSGWIVPPQPAANDGQVLYFFPGFEDINDPQTSILQPVLGWYQGQWTIASWNCCLNGITTNSPAVSVSPGDLIYGSITSNCGAGSVLCSGWNVLSVDLSTGQSTILANTPSDGQAFNWAFGGVLEAYSIVRCEDYPSDRRLTFETVVFNQDLNPILDPKWGKAVNNNGTPQCNYGVKPDRLKVTVDY</sequence>
<feature type="signal peptide" evidence="1">
    <location>
        <begin position="1"/>
        <end position="21"/>
    </location>
</feature>
<keyword evidence="1" id="KW-0732">Signal</keyword>
<dbReference type="AlphaFoldDB" id="A0A7G8BFJ1"/>
<keyword evidence="3" id="KW-1185">Reference proteome</keyword>
<evidence type="ECO:0008006" key="4">
    <source>
        <dbReference type="Google" id="ProtNLM"/>
    </source>
</evidence>
<dbReference type="KEGG" id="adin:H7849_19790"/>
<evidence type="ECO:0000256" key="1">
    <source>
        <dbReference type="SAM" id="SignalP"/>
    </source>
</evidence>
<evidence type="ECO:0000313" key="3">
    <source>
        <dbReference type="Proteomes" id="UP000515312"/>
    </source>
</evidence>
<dbReference type="EMBL" id="CP060394">
    <property type="protein sequence ID" value="QNI31311.1"/>
    <property type="molecule type" value="Genomic_DNA"/>
</dbReference>
<dbReference type="Proteomes" id="UP000515312">
    <property type="component" value="Chromosome"/>
</dbReference>
<gene>
    <name evidence="2" type="ORF">H7849_19790</name>
</gene>
<proteinExistence type="predicted"/>
<accession>A0A7G8BFJ1</accession>